<dbReference type="InterPro" id="IPR014710">
    <property type="entry name" value="RmlC-like_jellyroll"/>
</dbReference>
<organism evidence="9">
    <name type="scientific">marine metagenome</name>
    <dbReference type="NCBI Taxonomy" id="408172"/>
    <lineage>
        <taxon>unclassified sequences</taxon>
        <taxon>metagenomes</taxon>
        <taxon>ecological metagenomes</taxon>
    </lineage>
</organism>
<gene>
    <name evidence="9" type="ORF">METZ01_LOCUS91538</name>
</gene>
<keyword evidence="7" id="KW-0413">Isomerase</keyword>
<dbReference type="GO" id="GO:0005975">
    <property type="term" value="P:carbohydrate metabolic process"/>
    <property type="evidence" value="ECO:0007669"/>
    <property type="project" value="InterPro"/>
</dbReference>
<dbReference type="PANTHER" id="PTHR10309">
    <property type="entry name" value="MANNOSE-6-PHOSPHATE ISOMERASE"/>
    <property type="match status" value="1"/>
</dbReference>
<dbReference type="Gene3D" id="1.10.441.10">
    <property type="entry name" value="Phosphomannose Isomerase, domain 2"/>
    <property type="match status" value="1"/>
</dbReference>
<evidence type="ECO:0000256" key="6">
    <source>
        <dbReference type="ARBA" id="ARBA00022833"/>
    </source>
</evidence>
<dbReference type="InterPro" id="IPR046457">
    <property type="entry name" value="PMI_typeI_cat"/>
</dbReference>
<keyword evidence="5" id="KW-0479">Metal-binding</keyword>
<comment type="cofactor">
    <cofactor evidence="2">
        <name>Zn(2+)</name>
        <dbReference type="ChEBI" id="CHEBI:29105"/>
    </cofactor>
</comment>
<dbReference type="AlphaFoldDB" id="A0A381VET1"/>
<evidence type="ECO:0000256" key="1">
    <source>
        <dbReference type="ARBA" id="ARBA00000757"/>
    </source>
</evidence>
<dbReference type="NCBIfam" id="TIGR00218">
    <property type="entry name" value="manA"/>
    <property type="match status" value="1"/>
</dbReference>
<dbReference type="InterPro" id="IPR001250">
    <property type="entry name" value="Man6P_Isoase-1"/>
</dbReference>
<sequence>VDRLVGWLRHYDWGSATALAALRGVEPSGRPEAELWFGSHWSAPATLADGRPLADGDLPFLVKLLAADRPLSLQAHPDAATAAAGYRREEEAGLDRDDPDRCFPDPGPKPELLCAVSRFDALCGYRERDEAREVAAALSVPHDLLGPEEVDGSNVQDPVAAALAGDRSDDVDRVVSAARAAKGAPGPVGQAAGAVLRIADHHPEDPALLLVPLMRRLVLEPGQAVFVGPGVLHAYLDGVALEVMTPCDNVVRGGFTAKHVSPEVLAEVVDGAAVPTVQWPGDGAHRYEVPVDDFAVWRVAGDLDVEVGERTGPDVVVAVEGTTTVGDGLELAPGEAAWIPVDDGPYRLAVDGVAHRVSAGG</sequence>
<dbReference type="GO" id="GO:0009298">
    <property type="term" value="P:GDP-mannose biosynthetic process"/>
    <property type="evidence" value="ECO:0007669"/>
    <property type="project" value="InterPro"/>
</dbReference>
<keyword evidence="6" id="KW-0862">Zinc</keyword>
<evidence type="ECO:0000313" key="9">
    <source>
        <dbReference type="EMBL" id="SVA38684.1"/>
    </source>
</evidence>
<evidence type="ECO:0000259" key="8">
    <source>
        <dbReference type="Pfam" id="PF20511"/>
    </source>
</evidence>
<dbReference type="InterPro" id="IPR011051">
    <property type="entry name" value="RmlC_Cupin_sf"/>
</dbReference>
<feature type="non-terminal residue" evidence="9">
    <location>
        <position position="1"/>
    </location>
</feature>
<dbReference type="CDD" id="cd07011">
    <property type="entry name" value="cupin_PMI_type_I_N"/>
    <property type="match status" value="1"/>
</dbReference>
<evidence type="ECO:0000256" key="2">
    <source>
        <dbReference type="ARBA" id="ARBA00001947"/>
    </source>
</evidence>
<dbReference type="PRINTS" id="PR00714">
    <property type="entry name" value="MAN6PISMRASE"/>
</dbReference>
<evidence type="ECO:0000256" key="3">
    <source>
        <dbReference type="ARBA" id="ARBA00010772"/>
    </source>
</evidence>
<comment type="similarity">
    <text evidence="3">Belongs to the mannose-6-phosphate isomerase type 1 family.</text>
</comment>
<dbReference type="PIRSF" id="PIRSF001480">
    <property type="entry name" value="Mannose-6-phosphate_isomerase"/>
    <property type="match status" value="1"/>
</dbReference>
<dbReference type="EMBL" id="UINC01008602">
    <property type="protein sequence ID" value="SVA38684.1"/>
    <property type="molecule type" value="Genomic_DNA"/>
</dbReference>
<dbReference type="EC" id="5.3.1.8" evidence="4"/>
<dbReference type="Gene3D" id="2.60.120.10">
    <property type="entry name" value="Jelly Rolls"/>
    <property type="match status" value="2"/>
</dbReference>
<dbReference type="GO" id="GO:0004476">
    <property type="term" value="F:mannose-6-phosphate isomerase activity"/>
    <property type="evidence" value="ECO:0007669"/>
    <property type="project" value="UniProtKB-EC"/>
</dbReference>
<name>A0A381VET1_9ZZZZ</name>
<proteinExistence type="inferred from homology"/>
<dbReference type="GO" id="GO:0005829">
    <property type="term" value="C:cytosol"/>
    <property type="evidence" value="ECO:0007669"/>
    <property type="project" value="TreeGrafter"/>
</dbReference>
<evidence type="ECO:0000256" key="4">
    <source>
        <dbReference type="ARBA" id="ARBA00011956"/>
    </source>
</evidence>
<comment type="catalytic activity">
    <reaction evidence="1">
        <text>D-mannose 6-phosphate = D-fructose 6-phosphate</text>
        <dbReference type="Rhea" id="RHEA:12356"/>
        <dbReference type="ChEBI" id="CHEBI:58735"/>
        <dbReference type="ChEBI" id="CHEBI:61527"/>
        <dbReference type="EC" id="5.3.1.8"/>
    </reaction>
</comment>
<protein>
    <recommendedName>
        <fullName evidence="4">mannose-6-phosphate isomerase</fullName>
        <ecNumber evidence="4">5.3.1.8</ecNumber>
    </recommendedName>
</protein>
<accession>A0A381VET1</accession>
<evidence type="ECO:0000256" key="7">
    <source>
        <dbReference type="ARBA" id="ARBA00023235"/>
    </source>
</evidence>
<dbReference type="GO" id="GO:0008270">
    <property type="term" value="F:zinc ion binding"/>
    <property type="evidence" value="ECO:0007669"/>
    <property type="project" value="InterPro"/>
</dbReference>
<dbReference type="InterPro" id="IPR016305">
    <property type="entry name" value="Mannose-6-P_Isomerase"/>
</dbReference>
<reference evidence="9" key="1">
    <citation type="submission" date="2018-05" db="EMBL/GenBank/DDBJ databases">
        <authorList>
            <person name="Lanie J.A."/>
            <person name="Ng W.-L."/>
            <person name="Kazmierczak K.M."/>
            <person name="Andrzejewski T.M."/>
            <person name="Davidsen T.M."/>
            <person name="Wayne K.J."/>
            <person name="Tettelin H."/>
            <person name="Glass J.I."/>
            <person name="Rusch D."/>
            <person name="Podicherti R."/>
            <person name="Tsui H.-C.T."/>
            <person name="Winkler M.E."/>
        </authorList>
    </citation>
    <scope>NUCLEOTIDE SEQUENCE</scope>
</reference>
<feature type="domain" description="Phosphomannose isomerase type I catalytic" evidence="8">
    <location>
        <begin position="56"/>
        <end position="127"/>
    </location>
</feature>
<dbReference type="PANTHER" id="PTHR10309:SF0">
    <property type="entry name" value="MANNOSE-6-PHOSPHATE ISOMERASE"/>
    <property type="match status" value="1"/>
</dbReference>
<evidence type="ECO:0000256" key="5">
    <source>
        <dbReference type="ARBA" id="ARBA00022723"/>
    </source>
</evidence>
<dbReference type="Pfam" id="PF20511">
    <property type="entry name" value="PMI_typeI_cat"/>
    <property type="match status" value="1"/>
</dbReference>
<dbReference type="SUPFAM" id="SSF51182">
    <property type="entry name" value="RmlC-like cupins"/>
    <property type="match status" value="1"/>
</dbReference>